<evidence type="ECO:0000313" key="1">
    <source>
        <dbReference type="EMBL" id="MEC4723289.1"/>
    </source>
</evidence>
<proteinExistence type="predicted"/>
<dbReference type="Proteomes" id="UP001352263">
    <property type="component" value="Unassembled WGS sequence"/>
</dbReference>
<protein>
    <submittedName>
        <fullName evidence="1">Uncharacterized protein</fullName>
    </submittedName>
</protein>
<accession>A0ABU6JI06</accession>
<gene>
    <name evidence="1" type="ORF">RY831_29460</name>
</gene>
<reference evidence="1 2" key="1">
    <citation type="submission" date="2023-10" db="EMBL/GenBank/DDBJ databases">
        <title>Noviherbaspirillum sp. CPCC 100848 genome assembly.</title>
        <authorList>
            <person name="Li X.Y."/>
            <person name="Fang X.M."/>
        </authorList>
    </citation>
    <scope>NUCLEOTIDE SEQUENCE [LARGE SCALE GENOMIC DNA]</scope>
    <source>
        <strain evidence="1 2">CPCC 100848</strain>
    </source>
</reference>
<keyword evidence="2" id="KW-1185">Reference proteome</keyword>
<dbReference type="RefSeq" id="WP_326509908.1">
    <property type="nucleotide sequence ID" value="NZ_JAWIIV010000048.1"/>
</dbReference>
<comment type="caution">
    <text evidence="1">The sequence shown here is derived from an EMBL/GenBank/DDBJ whole genome shotgun (WGS) entry which is preliminary data.</text>
</comment>
<name>A0ABU6JI06_9BURK</name>
<dbReference type="EMBL" id="JAWIIV010000048">
    <property type="protein sequence ID" value="MEC4723289.1"/>
    <property type="molecule type" value="Genomic_DNA"/>
</dbReference>
<evidence type="ECO:0000313" key="2">
    <source>
        <dbReference type="Proteomes" id="UP001352263"/>
    </source>
</evidence>
<organism evidence="1 2">
    <name type="scientific">Noviherbaspirillum album</name>
    <dbReference type="NCBI Taxonomy" id="3080276"/>
    <lineage>
        <taxon>Bacteria</taxon>
        <taxon>Pseudomonadati</taxon>
        <taxon>Pseudomonadota</taxon>
        <taxon>Betaproteobacteria</taxon>
        <taxon>Burkholderiales</taxon>
        <taxon>Oxalobacteraceae</taxon>
        <taxon>Noviherbaspirillum</taxon>
    </lineage>
</organism>
<sequence length="206" mass="23435">MQTKQPSSRLLTTFVTPASWLQSVHPVITEAAAAFACLASHCATVKDFDDYEDLAHRDDIQAVQYCTMRGRPATHYKKAYLALLWDNLERMRDGLFDLSVEEILVMLHSVLADMPVMDAIQNQSIPMFLSSRVPRAEWQTWGIRAEVMFGILFELDAHMIGTDKATVPVIDRNGLYRTDCHVYWPGWLLGFAFELEKRARAEEAAP</sequence>